<protein>
    <recommendedName>
        <fullName evidence="2 7">DNA repair protein RecO</fullName>
    </recommendedName>
    <alternativeName>
        <fullName evidence="6 7">Recombination protein O</fullName>
    </alternativeName>
</protein>
<dbReference type="InterPro" id="IPR042242">
    <property type="entry name" value="RecO_C"/>
</dbReference>
<dbReference type="PANTHER" id="PTHR33991:SF1">
    <property type="entry name" value="DNA REPAIR PROTEIN RECO"/>
    <property type="match status" value="1"/>
</dbReference>
<dbReference type="RefSeq" id="WP_069912409.1">
    <property type="nucleotide sequence ID" value="NZ_LAJE02000385.1"/>
</dbReference>
<dbReference type="Pfam" id="PF11967">
    <property type="entry name" value="RecO_N"/>
    <property type="match status" value="1"/>
</dbReference>
<keyword evidence="4 7" id="KW-0233">DNA recombination</keyword>
<evidence type="ECO:0000256" key="7">
    <source>
        <dbReference type="HAMAP-Rule" id="MF_00201"/>
    </source>
</evidence>
<dbReference type="PANTHER" id="PTHR33991">
    <property type="entry name" value="DNA REPAIR PROTEIN RECO"/>
    <property type="match status" value="1"/>
</dbReference>
<dbReference type="InterPro" id="IPR037278">
    <property type="entry name" value="ARFGAP/RecO"/>
</dbReference>
<accession>A0A1E5XIC6</accession>
<comment type="function">
    <text evidence="7">Involved in DNA repair and RecF pathway recombination.</text>
</comment>
<dbReference type="InterPro" id="IPR022572">
    <property type="entry name" value="DNA_rep/recomb_RecO_N"/>
</dbReference>
<dbReference type="Gene3D" id="2.40.50.140">
    <property type="entry name" value="Nucleic acid-binding proteins"/>
    <property type="match status" value="1"/>
</dbReference>
<evidence type="ECO:0000256" key="4">
    <source>
        <dbReference type="ARBA" id="ARBA00023172"/>
    </source>
</evidence>
<dbReference type="Proteomes" id="UP000095463">
    <property type="component" value="Unassembled WGS sequence"/>
</dbReference>
<dbReference type="SUPFAM" id="SSF57863">
    <property type="entry name" value="ArfGap/RecO-like zinc finger"/>
    <property type="match status" value="1"/>
</dbReference>
<dbReference type="Pfam" id="PF02565">
    <property type="entry name" value="RecO_C"/>
    <property type="match status" value="1"/>
</dbReference>
<dbReference type="Gene3D" id="1.20.1440.120">
    <property type="entry name" value="Recombination protein O, C-terminal domain"/>
    <property type="match status" value="1"/>
</dbReference>
<feature type="domain" description="DNA replication/recombination mediator RecO N-terminal" evidence="8">
    <location>
        <begin position="1"/>
        <end position="74"/>
    </location>
</feature>
<evidence type="ECO:0000256" key="1">
    <source>
        <dbReference type="ARBA" id="ARBA00007452"/>
    </source>
</evidence>
<comment type="similarity">
    <text evidence="1 7">Belongs to the RecO family.</text>
</comment>
<dbReference type="HAMAP" id="MF_00201">
    <property type="entry name" value="RecO"/>
    <property type="match status" value="1"/>
</dbReference>
<comment type="caution">
    <text evidence="9">The sequence shown here is derived from an EMBL/GenBank/DDBJ whole genome shotgun (WGS) entry which is preliminary data.</text>
</comment>
<dbReference type="InterPro" id="IPR012340">
    <property type="entry name" value="NA-bd_OB-fold"/>
</dbReference>
<dbReference type="AlphaFoldDB" id="A0A1E5XIC6"/>
<dbReference type="OrthoDB" id="9804792at2"/>
<evidence type="ECO:0000256" key="5">
    <source>
        <dbReference type="ARBA" id="ARBA00023204"/>
    </source>
</evidence>
<dbReference type="EMBL" id="LAJE02000385">
    <property type="protein sequence ID" value="OEO28264.1"/>
    <property type="molecule type" value="Genomic_DNA"/>
</dbReference>
<gene>
    <name evidence="7" type="primary">recO</name>
    <name evidence="9" type="ORF">VW23_005535</name>
</gene>
<evidence type="ECO:0000259" key="8">
    <source>
        <dbReference type="Pfam" id="PF11967"/>
    </source>
</evidence>
<keyword evidence="10" id="KW-1185">Reference proteome</keyword>
<name>A0A1E5XIC6_9HYPH</name>
<dbReference type="InterPro" id="IPR003717">
    <property type="entry name" value="RecO"/>
</dbReference>
<dbReference type="GO" id="GO:0006310">
    <property type="term" value="P:DNA recombination"/>
    <property type="evidence" value="ECO:0007669"/>
    <property type="project" value="UniProtKB-UniRule"/>
</dbReference>
<evidence type="ECO:0000256" key="2">
    <source>
        <dbReference type="ARBA" id="ARBA00021310"/>
    </source>
</evidence>
<keyword evidence="5 7" id="KW-0234">DNA repair</keyword>
<evidence type="ECO:0000313" key="10">
    <source>
        <dbReference type="Proteomes" id="UP000095463"/>
    </source>
</evidence>
<evidence type="ECO:0000256" key="3">
    <source>
        <dbReference type="ARBA" id="ARBA00022763"/>
    </source>
</evidence>
<evidence type="ECO:0000313" key="9">
    <source>
        <dbReference type="EMBL" id="OEO28264.1"/>
    </source>
</evidence>
<dbReference type="GO" id="GO:0043590">
    <property type="term" value="C:bacterial nucleoid"/>
    <property type="evidence" value="ECO:0007669"/>
    <property type="project" value="TreeGrafter"/>
</dbReference>
<proteinExistence type="inferred from homology"/>
<evidence type="ECO:0000256" key="6">
    <source>
        <dbReference type="ARBA" id="ARBA00033409"/>
    </source>
</evidence>
<sequence length="240" mass="26207">MQWDGEGLIVGVRRHGESSVIAEVMVEGRGRHLGLIRGGRSSKLAATLQPGNSVQVSWRARLEEHLGTFTLELLEARAAGLIADQVKLYASQIVCEHLRLLPERDPHDRLLGLAIRILDQAGSVLELGASVARFELILLDELGFGLDLSSCAATGTNRDLTHVSPKSGRAVSRTAAEPYLSRLLRLPQFLISSADPTPEDVGNAFALTGHFLDMHVWLARQLEPPAIRETFIELVSKPTD</sequence>
<keyword evidence="3 7" id="KW-0227">DNA damage</keyword>
<dbReference type="GO" id="GO:0006302">
    <property type="term" value="P:double-strand break repair"/>
    <property type="evidence" value="ECO:0007669"/>
    <property type="project" value="TreeGrafter"/>
</dbReference>
<organism evidence="9 10">
    <name type="scientific">Devosia insulae DS-56</name>
    <dbReference type="NCBI Taxonomy" id="1116389"/>
    <lineage>
        <taxon>Bacteria</taxon>
        <taxon>Pseudomonadati</taxon>
        <taxon>Pseudomonadota</taxon>
        <taxon>Alphaproteobacteria</taxon>
        <taxon>Hyphomicrobiales</taxon>
        <taxon>Devosiaceae</taxon>
        <taxon>Devosia</taxon>
    </lineage>
</organism>
<dbReference type="SUPFAM" id="SSF50249">
    <property type="entry name" value="Nucleic acid-binding proteins"/>
    <property type="match status" value="1"/>
</dbReference>
<reference evidence="9 10" key="1">
    <citation type="journal article" date="2015" name="Genome Announc.">
        <title>Genome Assemblies of Three Soil-Associated Devosia species: D. insulae, D. limi, and D. soli.</title>
        <authorList>
            <person name="Hassan Y.I."/>
            <person name="Lepp D."/>
            <person name="Zhou T."/>
        </authorList>
    </citation>
    <scope>NUCLEOTIDE SEQUENCE [LARGE SCALE GENOMIC DNA]</scope>
    <source>
        <strain evidence="9 10">DS-56</strain>
    </source>
</reference>
<dbReference type="NCBIfam" id="TIGR00613">
    <property type="entry name" value="reco"/>
    <property type="match status" value="1"/>
</dbReference>